<evidence type="ECO:0008006" key="3">
    <source>
        <dbReference type="Google" id="ProtNLM"/>
    </source>
</evidence>
<dbReference type="EMBL" id="JARJBC010000006">
    <property type="protein sequence ID" value="MDF3290157.1"/>
    <property type="molecule type" value="Genomic_DNA"/>
</dbReference>
<dbReference type="InterPro" id="IPR027417">
    <property type="entry name" value="P-loop_NTPase"/>
</dbReference>
<proteinExistence type="predicted"/>
<dbReference type="SUPFAM" id="SSF52540">
    <property type="entry name" value="P-loop containing nucleoside triphosphate hydrolases"/>
    <property type="match status" value="1"/>
</dbReference>
<comment type="caution">
    <text evidence="1">The sequence shown here is derived from an EMBL/GenBank/DDBJ whole genome shotgun (WGS) entry which is preliminary data.</text>
</comment>
<reference evidence="1 2" key="1">
    <citation type="submission" date="2023-03" db="EMBL/GenBank/DDBJ databases">
        <title>Draft genome sequence of Streptomyces sp. RB6PN23 isolated from peat swamp forest in Thailand.</title>
        <authorList>
            <person name="Klaysubun C."/>
            <person name="Duangmal K."/>
        </authorList>
    </citation>
    <scope>NUCLEOTIDE SEQUENCE [LARGE SCALE GENOMIC DNA]</scope>
    <source>
        <strain evidence="1 2">RB6PN23</strain>
    </source>
</reference>
<sequence>MRFSRCNMFLGKNGIGKSHFISLLSGLAAPSHIMERVAHPTSRVHAALTWYDPQPRRAEFKAEGERLHFFADGQEVPFVAFPYQVVRAPRWSGDLPADVHDLAKDLGLDHWVMRKVISDLPEIVGGAVKRTRIVDDRIRADFVLGNCVETDIGDRGLHSLVGLEILVALAETYARAHPTLLLLDPFLSGFDWGGYHQATALLGSPVRGFQTVAVSTELRGNHPLGPEWTVTRIVCDEAERMGRRRWARLVQDDQEP</sequence>
<accession>A0ABT5ZK05</accession>
<protein>
    <recommendedName>
        <fullName evidence="3">ATP-binding protein</fullName>
    </recommendedName>
</protein>
<organism evidence="1 2">
    <name type="scientific">Streptomyces silvisoli</name>
    <dbReference type="NCBI Taxonomy" id="3034235"/>
    <lineage>
        <taxon>Bacteria</taxon>
        <taxon>Bacillati</taxon>
        <taxon>Actinomycetota</taxon>
        <taxon>Actinomycetes</taxon>
        <taxon>Kitasatosporales</taxon>
        <taxon>Streptomycetaceae</taxon>
        <taxon>Streptomyces</taxon>
    </lineage>
</organism>
<dbReference type="Proteomes" id="UP001216579">
    <property type="component" value="Unassembled WGS sequence"/>
</dbReference>
<dbReference type="RefSeq" id="WP_276093602.1">
    <property type="nucleotide sequence ID" value="NZ_JARJBC010000006.1"/>
</dbReference>
<keyword evidence="2" id="KW-1185">Reference proteome</keyword>
<evidence type="ECO:0000313" key="1">
    <source>
        <dbReference type="EMBL" id="MDF3290157.1"/>
    </source>
</evidence>
<gene>
    <name evidence="1" type="ORF">P3G67_13060</name>
</gene>
<evidence type="ECO:0000313" key="2">
    <source>
        <dbReference type="Proteomes" id="UP001216579"/>
    </source>
</evidence>
<name>A0ABT5ZK05_9ACTN</name>